<dbReference type="AlphaFoldDB" id="A0A9D9H843"/>
<reference evidence="1" key="1">
    <citation type="submission" date="2020-10" db="EMBL/GenBank/DDBJ databases">
        <authorList>
            <person name="Gilroy R."/>
        </authorList>
    </citation>
    <scope>NUCLEOTIDE SEQUENCE</scope>
    <source>
        <strain evidence="1">C6-149</strain>
    </source>
</reference>
<dbReference type="Proteomes" id="UP000823614">
    <property type="component" value="Unassembled WGS sequence"/>
</dbReference>
<evidence type="ECO:0000313" key="1">
    <source>
        <dbReference type="EMBL" id="MBO8441601.1"/>
    </source>
</evidence>
<evidence type="ECO:0000313" key="2">
    <source>
        <dbReference type="Proteomes" id="UP000823614"/>
    </source>
</evidence>
<name>A0A9D9H843_9LACO</name>
<organism evidence="1 2">
    <name type="scientific">Candidatus Gallilactobacillus intestinavium</name>
    <dbReference type="NCBI Taxonomy" id="2840838"/>
    <lineage>
        <taxon>Bacteria</taxon>
        <taxon>Bacillati</taxon>
        <taxon>Bacillota</taxon>
        <taxon>Bacilli</taxon>
        <taxon>Lactobacillales</taxon>
        <taxon>Lactobacillaceae</taxon>
        <taxon>Lactobacillaceae incertae sedis</taxon>
        <taxon>Candidatus Gallilactobacillus</taxon>
    </lineage>
</organism>
<sequence>MYTLKVKDTITSVTIRRDKYSIRGILTEMKLYRAIDETVTIEVVLPISDYLEPETIVIAEDLILGENGKFMITTFKVIGKGVNRNEYENKSV</sequence>
<protein>
    <submittedName>
        <fullName evidence="1">Uncharacterized protein</fullName>
    </submittedName>
</protein>
<reference evidence="1" key="2">
    <citation type="journal article" date="2021" name="PeerJ">
        <title>Extensive microbial diversity within the chicken gut microbiome revealed by metagenomics and culture.</title>
        <authorList>
            <person name="Gilroy R."/>
            <person name="Ravi A."/>
            <person name="Getino M."/>
            <person name="Pursley I."/>
            <person name="Horton D.L."/>
            <person name="Alikhan N.F."/>
            <person name="Baker D."/>
            <person name="Gharbi K."/>
            <person name="Hall N."/>
            <person name="Watson M."/>
            <person name="Adriaenssens E.M."/>
            <person name="Foster-Nyarko E."/>
            <person name="Jarju S."/>
            <person name="Secka A."/>
            <person name="Antonio M."/>
            <person name="Oren A."/>
            <person name="Chaudhuri R.R."/>
            <person name="La Ragione R."/>
            <person name="Hildebrand F."/>
            <person name="Pallen M.J."/>
        </authorList>
    </citation>
    <scope>NUCLEOTIDE SEQUENCE</scope>
    <source>
        <strain evidence="1">C6-149</strain>
    </source>
</reference>
<accession>A0A9D9H843</accession>
<proteinExistence type="predicted"/>
<dbReference type="EMBL" id="JADIMP010000065">
    <property type="protein sequence ID" value="MBO8441601.1"/>
    <property type="molecule type" value="Genomic_DNA"/>
</dbReference>
<comment type="caution">
    <text evidence="1">The sequence shown here is derived from an EMBL/GenBank/DDBJ whole genome shotgun (WGS) entry which is preliminary data.</text>
</comment>
<gene>
    <name evidence="1" type="ORF">IAA89_04130</name>
</gene>